<dbReference type="SMART" id="SM00914">
    <property type="entry name" value="IDEAL"/>
    <property type="match status" value="1"/>
</dbReference>
<dbReference type="Gene3D" id="3.40.1530.30">
    <property type="entry name" value="Uncharacterised family UPF0302, N-terminal domain"/>
    <property type="match status" value="1"/>
</dbReference>
<gene>
    <name evidence="2" type="ORF">SAMN05216498_2675</name>
</gene>
<dbReference type="Proteomes" id="UP000199334">
    <property type="component" value="Unassembled WGS sequence"/>
</dbReference>
<feature type="domain" description="IDEAL" evidence="1">
    <location>
        <begin position="137"/>
        <end position="173"/>
    </location>
</feature>
<dbReference type="NCBIfam" id="NF002965">
    <property type="entry name" value="PRK03636.1"/>
    <property type="match status" value="1"/>
</dbReference>
<dbReference type="InterPro" id="IPR011188">
    <property type="entry name" value="UPF0302"/>
</dbReference>
<reference evidence="2 3" key="1">
    <citation type="submission" date="2016-10" db="EMBL/GenBank/DDBJ databases">
        <authorList>
            <person name="de Groot N.N."/>
        </authorList>
    </citation>
    <scope>NUCLEOTIDE SEQUENCE [LARGE SCALE GENOMIC DNA]</scope>
    <source>
        <strain evidence="2 3">CGMCC 1.3442</strain>
    </source>
</reference>
<accession>A0A1H0CU92</accession>
<dbReference type="AlphaFoldDB" id="A0A1H0CU92"/>
<dbReference type="EMBL" id="FNIG01000006">
    <property type="protein sequence ID" value="SDN61443.1"/>
    <property type="molecule type" value="Genomic_DNA"/>
</dbReference>
<name>A0A1H0CU92_9BACI</name>
<evidence type="ECO:0000313" key="2">
    <source>
        <dbReference type="EMBL" id="SDN61443.1"/>
    </source>
</evidence>
<dbReference type="STRING" id="237069.SAMN05216498_2675"/>
<dbReference type="InterPro" id="IPR038091">
    <property type="entry name" value="UPF0302_N_sf"/>
</dbReference>
<dbReference type="InterPro" id="IPR014957">
    <property type="entry name" value="IDEAL_dom"/>
</dbReference>
<protein>
    <submittedName>
        <fullName evidence="2">Uncharacterized protein YpiB, UPF0302 family</fullName>
    </submittedName>
</protein>
<dbReference type="Pfam" id="PF08858">
    <property type="entry name" value="IDEAL"/>
    <property type="match status" value="1"/>
</dbReference>
<dbReference type="Pfam" id="PF08864">
    <property type="entry name" value="UPF0302"/>
    <property type="match status" value="1"/>
</dbReference>
<dbReference type="InterPro" id="IPR027393">
    <property type="entry name" value="Virus_scaffolding_prot_C"/>
</dbReference>
<organism evidence="2 3">
    <name type="scientific">Tenuibacillus multivorans</name>
    <dbReference type="NCBI Taxonomy" id="237069"/>
    <lineage>
        <taxon>Bacteria</taxon>
        <taxon>Bacillati</taxon>
        <taxon>Bacillota</taxon>
        <taxon>Bacilli</taxon>
        <taxon>Bacillales</taxon>
        <taxon>Bacillaceae</taxon>
        <taxon>Tenuibacillus</taxon>
    </lineage>
</organism>
<dbReference type="PIRSF" id="PIRSF007165">
    <property type="entry name" value="UCP007165"/>
    <property type="match status" value="1"/>
</dbReference>
<proteinExistence type="predicted"/>
<dbReference type="InterPro" id="IPR014963">
    <property type="entry name" value="UPF0302_N"/>
</dbReference>
<dbReference type="Gene3D" id="4.10.810.10">
    <property type="entry name" value="Virus Scaffolding Protein, Chain A"/>
    <property type="match status" value="1"/>
</dbReference>
<evidence type="ECO:0000313" key="3">
    <source>
        <dbReference type="Proteomes" id="UP000199334"/>
    </source>
</evidence>
<keyword evidence="3" id="KW-1185">Reference proteome</keyword>
<evidence type="ECO:0000259" key="1">
    <source>
        <dbReference type="SMART" id="SM00914"/>
    </source>
</evidence>
<sequence>MGISSIEKNAFIKWYLSNFKTEHREMVWLLEYVMKRDYLLKHVHFVFEAHLCPRSIIISTKEKEKRPFRYYKDHVVTTDVDKAFHDIRLNPEETLYIEMVYDNVRQSLHYAEVLEDNPYLPEDYYLQNEDYILLEKIMEETTYKSKVQFIKSKIDQALDIGDMDLFFKWSEELKKLQRLDNRSG</sequence>